<evidence type="ECO:0000259" key="10">
    <source>
        <dbReference type="PROSITE" id="PS51755"/>
    </source>
</evidence>
<evidence type="ECO:0000256" key="7">
    <source>
        <dbReference type="PROSITE-ProRule" id="PRU00169"/>
    </source>
</evidence>
<comment type="subcellular location">
    <subcellularLocation>
        <location evidence="1">Cytoplasm</location>
    </subcellularLocation>
</comment>
<dbReference type="InterPro" id="IPR001789">
    <property type="entry name" value="Sig_transdc_resp-reg_receiver"/>
</dbReference>
<dbReference type="EMBL" id="MSZX01000001">
    <property type="protein sequence ID" value="OPA80843.1"/>
    <property type="molecule type" value="Genomic_DNA"/>
</dbReference>
<evidence type="ECO:0000256" key="8">
    <source>
        <dbReference type="PROSITE-ProRule" id="PRU01091"/>
    </source>
</evidence>
<keyword evidence="2 7" id="KW-0597">Phosphoprotein</keyword>
<dbReference type="InterPro" id="IPR036388">
    <property type="entry name" value="WH-like_DNA-bd_sf"/>
</dbReference>
<feature type="modified residue" description="4-aspartylphosphate" evidence="7">
    <location>
        <position position="52"/>
    </location>
</feature>
<dbReference type="CDD" id="cd00383">
    <property type="entry name" value="trans_reg_C"/>
    <property type="match status" value="1"/>
</dbReference>
<name>A0A1T2XME7_9BACL</name>
<dbReference type="AlphaFoldDB" id="A0A1T2XME7"/>
<dbReference type="Proteomes" id="UP000190188">
    <property type="component" value="Unassembled WGS sequence"/>
</dbReference>
<dbReference type="STRING" id="1324314.BVG16_00360"/>
<accession>A0A1T2XME7</accession>
<dbReference type="SMART" id="SM00862">
    <property type="entry name" value="Trans_reg_C"/>
    <property type="match status" value="1"/>
</dbReference>
<dbReference type="Gene3D" id="6.10.250.690">
    <property type="match status" value="1"/>
</dbReference>
<dbReference type="InterPro" id="IPR039420">
    <property type="entry name" value="WalR-like"/>
</dbReference>
<keyword evidence="3" id="KW-0902">Two-component regulatory system</keyword>
<dbReference type="GO" id="GO:0032993">
    <property type="term" value="C:protein-DNA complex"/>
    <property type="evidence" value="ECO:0007669"/>
    <property type="project" value="TreeGrafter"/>
</dbReference>
<dbReference type="InterPro" id="IPR011006">
    <property type="entry name" value="CheY-like_superfamily"/>
</dbReference>
<proteinExistence type="predicted"/>
<dbReference type="Gene3D" id="1.10.10.10">
    <property type="entry name" value="Winged helix-like DNA-binding domain superfamily/Winged helix DNA-binding domain"/>
    <property type="match status" value="1"/>
</dbReference>
<gene>
    <name evidence="11" type="ORF">BVG16_00360</name>
</gene>
<dbReference type="Pfam" id="PF00486">
    <property type="entry name" value="Trans_reg_C"/>
    <property type="match status" value="1"/>
</dbReference>
<keyword evidence="4" id="KW-0805">Transcription regulation</keyword>
<dbReference type="PROSITE" id="PS51755">
    <property type="entry name" value="OMPR_PHOB"/>
    <property type="match status" value="1"/>
</dbReference>
<dbReference type="FunFam" id="1.10.10.10:FF:000018">
    <property type="entry name" value="DNA-binding response regulator ResD"/>
    <property type="match status" value="1"/>
</dbReference>
<evidence type="ECO:0000256" key="1">
    <source>
        <dbReference type="ARBA" id="ARBA00004496"/>
    </source>
</evidence>
<reference evidence="11 12" key="1">
    <citation type="submission" date="2017-01" db="EMBL/GenBank/DDBJ databases">
        <title>Genome analysis of Paenibacillus selenitrireducens ES3-24.</title>
        <authorList>
            <person name="Xu D."/>
            <person name="Yao R."/>
            <person name="Zheng S."/>
        </authorList>
    </citation>
    <scope>NUCLEOTIDE SEQUENCE [LARGE SCALE GENOMIC DNA]</scope>
    <source>
        <strain evidence="11 12">ES3-24</strain>
    </source>
</reference>
<evidence type="ECO:0000256" key="2">
    <source>
        <dbReference type="ARBA" id="ARBA00022553"/>
    </source>
</evidence>
<keyword evidence="5 8" id="KW-0238">DNA-binding</keyword>
<evidence type="ECO:0000256" key="6">
    <source>
        <dbReference type="ARBA" id="ARBA00023163"/>
    </source>
</evidence>
<feature type="domain" description="OmpR/PhoB-type" evidence="10">
    <location>
        <begin position="125"/>
        <end position="224"/>
    </location>
</feature>
<dbReference type="RefSeq" id="WP_078496526.1">
    <property type="nucleotide sequence ID" value="NZ_MSZX01000001.1"/>
</dbReference>
<dbReference type="GO" id="GO:0000156">
    <property type="term" value="F:phosphorelay response regulator activity"/>
    <property type="evidence" value="ECO:0007669"/>
    <property type="project" value="TreeGrafter"/>
</dbReference>
<comment type="caution">
    <text evidence="11">The sequence shown here is derived from an EMBL/GenBank/DDBJ whole genome shotgun (WGS) entry which is preliminary data.</text>
</comment>
<feature type="DNA-binding region" description="OmpR/PhoB-type" evidence="8">
    <location>
        <begin position="125"/>
        <end position="224"/>
    </location>
</feature>
<protein>
    <submittedName>
        <fullName evidence="11">DNA-binding response regulator</fullName>
    </submittedName>
</protein>
<evidence type="ECO:0000313" key="12">
    <source>
        <dbReference type="Proteomes" id="UP000190188"/>
    </source>
</evidence>
<dbReference type="CDD" id="cd17574">
    <property type="entry name" value="REC_OmpR"/>
    <property type="match status" value="1"/>
</dbReference>
<keyword evidence="12" id="KW-1185">Reference proteome</keyword>
<evidence type="ECO:0000259" key="9">
    <source>
        <dbReference type="PROSITE" id="PS50110"/>
    </source>
</evidence>
<evidence type="ECO:0000313" key="11">
    <source>
        <dbReference type="EMBL" id="OPA80843.1"/>
    </source>
</evidence>
<dbReference type="GO" id="GO:0000976">
    <property type="term" value="F:transcription cis-regulatory region binding"/>
    <property type="evidence" value="ECO:0007669"/>
    <property type="project" value="TreeGrafter"/>
</dbReference>
<dbReference type="Pfam" id="PF00072">
    <property type="entry name" value="Response_reg"/>
    <property type="match status" value="1"/>
</dbReference>
<dbReference type="PANTHER" id="PTHR48111">
    <property type="entry name" value="REGULATOR OF RPOS"/>
    <property type="match status" value="1"/>
</dbReference>
<dbReference type="FunFam" id="3.40.50.2300:FF:000001">
    <property type="entry name" value="DNA-binding response regulator PhoB"/>
    <property type="match status" value="1"/>
</dbReference>
<dbReference type="GO" id="GO:0005829">
    <property type="term" value="C:cytosol"/>
    <property type="evidence" value="ECO:0007669"/>
    <property type="project" value="TreeGrafter"/>
</dbReference>
<dbReference type="OrthoDB" id="9790442at2"/>
<dbReference type="SUPFAM" id="SSF52172">
    <property type="entry name" value="CheY-like"/>
    <property type="match status" value="1"/>
</dbReference>
<evidence type="ECO:0000256" key="3">
    <source>
        <dbReference type="ARBA" id="ARBA00023012"/>
    </source>
</evidence>
<dbReference type="GO" id="GO:0006355">
    <property type="term" value="P:regulation of DNA-templated transcription"/>
    <property type="evidence" value="ECO:0007669"/>
    <property type="project" value="InterPro"/>
</dbReference>
<feature type="domain" description="Response regulatory" evidence="9">
    <location>
        <begin position="4"/>
        <end position="116"/>
    </location>
</feature>
<dbReference type="PANTHER" id="PTHR48111:SF2">
    <property type="entry name" value="RESPONSE REGULATOR SAER"/>
    <property type="match status" value="1"/>
</dbReference>
<dbReference type="InterPro" id="IPR001867">
    <property type="entry name" value="OmpR/PhoB-type_DNA-bd"/>
</dbReference>
<dbReference type="Gene3D" id="3.40.50.2300">
    <property type="match status" value="1"/>
</dbReference>
<sequence>MPNIILIADDEADIVNLLQDYFEINGYKVITARNGTEALQQAGNSPDIILLDINMPDVDGLEVCTRIRNFVSCPIIFLTAKVEDVDKINGFRVGGDDYIVKPFSIDELGARVSAHLRRDQRQHFKTQTKFIDDLVVDYSARVVYYKNHSLSFAKKEFDIIELLSMNCGQIFDKERIYERVWGCDSEGDSTVVAEHIRRIRAKLSAVNDQTYIATVWGVGYRWVG</sequence>
<dbReference type="SMART" id="SM00448">
    <property type="entry name" value="REC"/>
    <property type="match status" value="1"/>
</dbReference>
<keyword evidence="6" id="KW-0804">Transcription</keyword>
<organism evidence="11 12">
    <name type="scientific">Paenibacillus selenitireducens</name>
    <dbReference type="NCBI Taxonomy" id="1324314"/>
    <lineage>
        <taxon>Bacteria</taxon>
        <taxon>Bacillati</taxon>
        <taxon>Bacillota</taxon>
        <taxon>Bacilli</taxon>
        <taxon>Bacillales</taxon>
        <taxon>Paenibacillaceae</taxon>
        <taxon>Paenibacillus</taxon>
    </lineage>
</organism>
<evidence type="ECO:0000256" key="5">
    <source>
        <dbReference type="ARBA" id="ARBA00023125"/>
    </source>
</evidence>
<evidence type="ECO:0000256" key="4">
    <source>
        <dbReference type="ARBA" id="ARBA00023015"/>
    </source>
</evidence>
<dbReference type="PROSITE" id="PS50110">
    <property type="entry name" value="RESPONSE_REGULATORY"/>
    <property type="match status" value="1"/>
</dbReference>